<dbReference type="Proteomes" id="UP001642409">
    <property type="component" value="Unassembled WGS sequence"/>
</dbReference>
<accession>A0AA86QNG5</accession>
<comment type="caution">
    <text evidence="1">The sequence shown here is derived from an EMBL/GenBank/DDBJ whole genome shotgun (WGS) entry which is preliminary data.</text>
</comment>
<dbReference type="EMBL" id="CAXDID020000442">
    <property type="protein sequence ID" value="CAL6092177.1"/>
    <property type="molecule type" value="Genomic_DNA"/>
</dbReference>
<reference evidence="2 3" key="2">
    <citation type="submission" date="2024-07" db="EMBL/GenBank/DDBJ databases">
        <authorList>
            <person name="Akdeniz Z."/>
        </authorList>
    </citation>
    <scope>NUCLEOTIDE SEQUENCE [LARGE SCALE GENOMIC DNA]</scope>
</reference>
<evidence type="ECO:0000313" key="3">
    <source>
        <dbReference type="Proteomes" id="UP001642409"/>
    </source>
</evidence>
<sequence>MSSSVRLFFCSKPVLSSCKVNFNQVSVRQRASSESVIAFWQQIHSGVQFLVAARCSRSCMKLLSIRTCLRYCSCFTGSMETMQLSRKSMYCSLDSYSIPTRLLILVLLIVNERRFVKEQTCLIEVNCVFLIDSNFFSYLNYCKPSKSVMLQAFNVRYKSYVGALLKLKLVHLFKIKHSTDIWSVNFISFTLVSLMISNLLQLTYDLNLFGNSESYFSIARI</sequence>
<evidence type="ECO:0000313" key="2">
    <source>
        <dbReference type="EMBL" id="CAL6092177.1"/>
    </source>
</evidence>
<keyword evidence="3" id="KW-1185">Reference proteome</keyword>
<dbReference type="EMBL" id="CATOUU010000887">
    <property type="protein sequence ID" value="CAI9957393.1"/>
    <property type="molecule type" value="Genomic_DNA"/>
</dbReference>
<proteinExistence type="predicted"/>
<gene>
    <name evidence="1" type="ORF">HINF_LOCUS45038</name>
    <name evidence="2" type="ORF">HINF_LOCUS66140</name>
</gene>
<dbReference type="AlphaFoldDB" id="A0AA86QNG5"/>
<name>A0AA86QNG5_9EUKA</name>
<evidence type="ECO:0000313" key="1">
    <source>
        <dbReference type="EMBL" id="CAI9957393.1"/>
    </source>
</evidence>
<reference evidence="1" key="1">
    <citation type="submission" date="2023-06" db="EMBL/GenBank/DDBJ databases">
        <authorList>
            <person name="Kurt Z."/>
        </authorList>
    </citation>
    <scope>NUCLEOTIDE SEQUENCE</scope>
</reference>
<protein>
    <submittedName>
        <fullName evidence="2">Hypothetical_protein</fullName>
    </submittedName>
</protein>
<organism evidence="1">
    <name type="scientific">Hexamita inflata</name>
    <dbReference type="NCBI Taxonomy" id="28002"/>
    <lineage>
        <taxon>Eukaryota</taxon>
        <taxon>Metamonada</taxon>
        <taxon>Diplomonadida</taxon>
        <taxon>Hexamitidae</taxon>
        <taxon>Hexamitinae</taxon>
        <taxon>Hexamita</taxon>
    </lineage>
</organism>